<feature type="transmembrane region" description="Helical" evidence="8">
    <location>
        <begin position="334"/>
        <end position="353"/>
    </location>
</feature>
<evidence type="ECO:0000313" key="11">
    <source>
        <dbReference type="Proteomes" id="UP001149719"/>
    </source>
</evidence>
<feature type="transmembrane region" description="Helical" evidence="8">
    <location>
        <begin position="304"/>
        <end position="322"/>
    </location>
</feature>
<feature type="transmembrane region" description="Helical" evidence="8">
    <location>
        <begin position="412"/>
        <end position="430"/>
    </location>
</feature>
<feature type="transmembrane region" description="Helical" evidence="8">
    <location>
        <begin position="451"/>
        <end position="472"/>
    </location>
</feature>
<dbReference type="Pfam" id="PF00361">
    <property type="entry name" value="Proton_antipo_M"/>
    <property type="match status" value="1"/>
</dbReference>
<dbReference type="InterPro" id="IPR001750">
    <property type="entry name" value="ND/Mrp_TM"/>
</dbReference>
<feature type="transmembrane region" description="Helical" evidence="8">
    <location>
        <begin position="30"/>
        <end position="48"/>
    </location>
</feature>
<feature type="transmembrane region" description="Helical" evidence="8">
    <location>
        <begin position="82"/>
        <end position="101"/>
    </location>
</feature>
<keyword evidence="4 7" id="KW-0812">Transmembrane</keyword>
<keyword evidence="5 8" id="KW-1133">Transmembrane helix</keyword>
<evidence type="ECO:0000256" key="1">
    <source>
        <dbReference type="ARBA" id="ARBA00004651"/>
    </source>
</evidence>
<accession>A0ABT4JUV8</accession>
<evidence type="ECO:0000259" key="9">
    <source>
        <dbReference type="Pfam" id="PF00361"/>
    </source>
</evidence>
<dbReference type="Proteomes" id="UP001149719">
    <property type="component" value="Unassembled WGS sequence"/>
</dbReference>
<evidence type="ECO:0000313" key="10">
    <source>
        <dbReference type="EMBL" id="MCZ2722187.1"/>
    </source>
</evidence>
<feature type="transmembrane region" description="Helical" evidence="8">
    <location>
        <begin position="374"/>
        <end position="392"/>
    </location>
</feature>
<protein>
    <submittedName>
        <fullName evidence="10">Monovalent cation/H+ antiporter subunit D</fullName>
    </submittedName>
</protein>
<comment type="caution">
    <text evidence="10">The sequence shown here is derived from an EMBL/GenBank/DDBJ whole genome shotgun (WGS) entry which is preliminary data.</text>
</comment>
<dbReference type="PANTHER" id="PTHR42703">
    <property type="entry name" value="NADH DEHYDROGENASE"/>
    <property type="match status" value="1"/>
</dbReference>
<comment type="subcellular location">
    <subcellularLocation>
        <location evidence="1">Cell membrane</location>
        <topology evidence="1">Multi-pass membrane protein</topology>
    </subcellularLocation>
    <subcellularLocation>
        <location evidence="7">Membrane</location>
        <topology evidence="7">Multi-pass membrane protein</topology>
    </subcellularLocation>
</comment>
<dbReference type="InterPro" id="IPR003918">
    <property type="entry name" value="NADH_UbQ_OxRdtase"/>
</dbReference>
<feature type="transmembrane region" description="Helical" evidence="8">
    <location>
        <begin position="108"/>
        <end position="126"/>
    </location>
</feature>
<keyword evidence="6 8" id="KW-0472">Membrane</keyword>
<dbReference type="EMBL" id="JAPUBN010000016">
    <property type="protein sequence ID" value="MCZ2722187.1"/>
    <property type="molecule type" value="Genomic_DNA"/>
</dbReference>
<feature type="transmembrane region" description="Helical" evidence="8">
    <location>
        <begin position="242"/>
        <end position="264"/>
    </location>
</feature>
<sequence length="503" mass="54081">MQHWTILPILLPLLVASVMLLPPLASRINWLRIASVSTLLVLTIIAAMQVVTVIDHGSQMYVLGGWSPPFGIALVADKMSSLLVLLTCFLALTCMIYACAGHDKGGEYFHPLFLFQIMGINGAFLTGDLFNLFVFFEVLLIASYALLVHAGGKNKTQAAVHYVVINLLGSSLFLLGLGILYGTLGTLNIADMAVKISQLPQNETIIAKIGALLLLIVFGLKSAMLPLQFWLPRTYSSASAPVAALFAIMTKVGIYSIFRVFTVIFGDDAGELANFASDWLWPLALLTIAIGSLGVLASPTIKLLSANLVIISAGTLLVAAALHTELATAGALYYLIHSTLVTAGLFLLADIIAKQRGQAEDRLVNARALAQPRLIGFGFAILALTIIGMPPFSGFIGKVMILNAAESMTTRLWIWPVILISSLIALIAFSRSTSRLFWKSPNNKNTPDEKAHPYEITAITMLILGAPLLVIFGGPITDYVIQAAADLHDINVSVYPLLPEVSL</sequence>
<evidence type="ECO:0000256" key="5">
    <source>
        <dbReference type="ARBA" id="ARBA00022989"/>
    </source>
</evidence>
<feature type="transmembrane region" description="Helical" evidence="8">
    <location>
        <begin position="132"/>
        <end position="150"/>
    </location>
</feature>
<proteinExistence type="inferred from homology"/>
<keyword evidence="3" id="KW-1003">Cell membrane</keyword>
<dbReference type="PANTHER" id="PTHR42703:SF1">
    <property type="entry name" value="NA(+)_H(+) ANTIPORTER SUBUNIT D1"/>
    <property type="match status" value="1"/>
</dbReference>
<evidence type="ECO:0000256" key="4">
    <source>
        <dbReference type="ARBA" id="ARBA00022692"/>
    </source>
</evidence>
<evidence type="ECO:0000256" key="8">
    <source>
        <dbReference type="SAM" id="Phobius"/>
    </source>
</evidence>
<organism evidence="10 11">
    <name type="scientific">Marinomonas phaeophyticola</name>
    <dbReference type="NCBI Taxonomy" id="3004091"/>
    <lineage>
        <taxon>Bacteria</taxon>
        <taxon>Pseudomonadati</taxon>
        <taxon>Pseudomonadota</taxon>
        <taxon>Gammaproteobacteria</taxon>
        <taxon>Oceanospirillales</taxon>
        <taxon>Oceanospirillaceae</taxon>
        <taxon>Marinomonas</taxon>
    </lineage>
</organism>
<dbReference type="NCBIfam" id="NF009309">
    <property type="entry name" value="PRK12666.1"/>
    <property type="match status" value="1"/>
</dbReference>
<name>A0ABT4JUV8_9GAMM</name>
<dbReference type="PRINTS" id="PR01437">
    <property type="entry name" value="NUOXDRDTASE4"/>
</dbReference>
<dbReference type="RefSeq" id="WP_269125618.1">
    <property type="nucleotide sequence ID" value="NZ_JAPUBN010000016.1"/>
</dbReference>
<dbReference type="InterPro" id="IPR050586">
    <property type="entry name" value="CPA3_Na-H_Antiporter_D"/>
</dbReference>
<feature type="transmembrane region" description="Helical" evidence="8">
    <location>
        <begin position="205"/>
        <end position="230"/>
    </location>
</feature>
<comment type="similarity">
    <text evidence="2">Belongs to the CPA3 antiporters (TC 2.A.63) subunit D family.</text>
</comment>
<evidence type="ECO:0000256" key="6">
    <source>
        <dbReference type="ARBA" id="ARBA00023136"/>
    </source>
</evidence>
<feature type="transmembrane region" description="Helical" evidence="8">
    <location>
        <begin position="162"/>
        <end position="185"/>
    </location>
</feature>
<reference evidence="10" key="1">
    <citation type="submission" date="2022-12" db="EMBL/GenBank/DDBJ databases">
        <title>Marinomonas 15G1-11 sp. nov, isolated from marine algae.</title>
        <authorList>
            <person name="Butt M."/>
            <person name="Choi D.G."/>
            <person name="Kim J.M."/>
            <person name="Lee J.K."/>
            <person name="Baek J.H."/>
            <person name="Jeon C.O."/>
        </authorList>
    </citation>
    <scope>NUCLEOTIDE SEQUENCE</scope>
    <source>
        <strain evidence="10">15G1-11</strain>
    </source>
</reference>
<feature type="transmembrane region" description="Helical" evidence="8">
    <location>
        <begin position="279"/>
        <end position="297"/>
    </location>
</feature>
<evidence type="ECO:0000256" key="2">
    <source>
        <dbReference type="ARBA" id="ARBA00005346"/>
    </source>
</evidence>
<keyword evidence="11" id="KW-1185">Reference proteome</keyword>
<evidence type="ECO:0000256" key="3">
    <source>
        <dbReference type="ARBA" id="ARBA00022475"/>
    </source>
</evidence>
<gene>
    <name evidence="10" type="ORF">O1D97_11180</name>
</gene>
<evidence type="ECO:0000256" key="7">
    <source>
        <dbReference type="RuleBase" id="RU000320"/>
    </source>
</evidence>
<feature type="domain" description="NADH:quinone oxidoreductase/Mrp antiporter transmembrane" evidence="9">
    <location>
        <begin position="127"/>
        <end position="422"/>
    </location>
</feature>